<evidence type="ECO:0008006" key="5">
    <source>
        <dbReference type="Google" id="ProtNLM"/>
    </source>
</evidence>
<protein>
    <recommendedName>
        <fullName evidence="5">Lipoprotein</fullName>
    </recommendedName>
</protein>
<comment type="caution">
    <text evidence="3">The sequence shown here is derived from an EMBL/GenBank/DDBJ whole genome shotgun (WGS) entry which is preliminary data.</text>
</comment>
<proteinExistence type="predicted"/>
<dbReference type="EMBL" id="JAYKBV010000001">
    <property type="protein sequence ID" value="MEB3039190.1"/>
    <property type="molecule type" value="Genomic_DNA"/>
</dbReference>
<keyword evidence="2" id="KW-1133">Transmembrane helix</keyword>
<keyword evidence="2" id="KW-0472">Membrane</keyword>
<feature type="region of interest" description="Disordered" evidence="1">
    <location>
        <begin position="23"/>
        <end position="44"/>
    </location>
</feature>
<evidence type="ECO:0000313" key="3">
    <source>
        <dbReference type="EMBL" id="MEB3039190.1"/>
    </source>
</evidence>
<gene>
    <name evidence="3" type="ORF">VJJ49_00575</name>
</gene>
<sequence length="171" mass="19872">MKKKLYLLLALLLLTGCKGKKLNKTEHREEQRSERKEVKDSSTRVEKSQKVATFDLQHSQSYELTLESDKDSIGHSKEVVYYRIRDGDSETIRVINGRVTLKTIDTHSKSLQQADSTLTITTNTREQSILKTQTARREVQKDKEVKVNSYTWIFFCVLFIIVLFFLSRKAP</sequence>
<name>A0ABU5Y5V2_9FLAO</name>
<evidence type="ECO:0000256" key="2">
    <source>
        <dbReference type="SAM" id="Phobius"/>
    </source>
</evidence>
<reference evidence="3 4" key="1">
    <citation type="submission" date="2023-12" db="EMBL/GenBank/DDBJ databases">
        <title>Genomic sequences of Capnocytophaga and Parvimonas strains.</title>
        <authorList>
            <person name="Watt R.M."/>
            <person name="Wang M."/>
            <person name="Yang T."/>
            <person name="Tong W.M."/>
        </authorList>
    </citation>
    <scope>NUCLEOTIDE SEQUENCE [LARGE SCALE GENOMIC DNA]</scope>
    <source>
        <strain evidence="3 4">CCUG 13156</strain>
    </source>
</reference>
<keyword evidence="4" id="KW-1185">Reference proteome</keyword>
<dbReference type="PROSITE" id="PS51257">
    <property type="entry name" value="PROKAR_LIPOPROTEIN"/>
    <property type="match status" value="1"/>
</dbReference>
<keyword evidence="2" id="KW-0812">Transmembrane</keyword>
<dbReference type="Proteomes" id="UP001324270">
    <property type="component" value="Unassembled WGS sequence"/>
</dbReference>
<evidence type="ECO:0000256" key="1">
    <source>
        <dbReference type="SAM" id="MobiDB-lite"/>
    </source>
</evidence>
<dbReference type="RefSeq" id="WP_323978589.1">
    <property type="nucleotide sequence ID" value="NZ_JAYKBV010000001.1"/>
</dbReference>
<accession>A0ABU5Y5V2</accession>
<evidence type="ECO:0000313" key="4">
    <source>
        <dbReference type="Proteomes" id="UP001324270"/>
    </source>
</evidence>
<organism evidence="3 4">
    <name type="scientific">Capnocytophaga gingivalis</name>
    <dbReference type="NCBI Taxonomy" id="1017"/>
    <lineage>
        <taxon>Bacteria</taxon>
        <taxon>Pseudomonadati</taxon>
        <taxon>Bacteroidota</taxon>
        <taxon>Flavobacteriia</taxon>
        <taxon>Flavobacteriales</taxon>
        <taxon>Flavobacteriaceae</taxon>
        <taxon>Capnocytophaga</taxon>
    </lineage>
</organism>
<feature type="transmembrane region" description="Helical" evidence="2">
    <location>
        <begin position="149"/>
        <end position="166"/>
    </location>
</feature>